<protein>
    <submittedName>
        <fullName evidence="1">Uncharacterized protein</fullName>
    </submittedName>
</protein>
<dbReference type="PROSITE" id="PS51257">
    <property type="entry name" value="PROKAR_LIPOPROTEIN"/>
    <property type="match status" value="1"/>
</dbReference>
<dbReference type="RefSeq" id="WP_169160196.1">
    <property type="nucleotide sequence ID" value="NZ_JABBFW010000005.1"/>
</dbReference>
<organism evidence="1 2">
    <name type="scientific">Azohydromonas caseinilytica</name>
    <dbReference type="NCBI Taxonomy" id="2728836"/>
    <lineage>
        <taxon>Bacteria</taxon>
        <taxon>Pseudomonadati</taxon>
        <taxon>Pseudomonadota</taxon>
        <taxon>Betaproteobacteria</taxon>
        <taxon>Burkholderiales</taxon>
        <taxon>Sphaerotilaceae</taxon>
        <taxon>Azohydromonas</taxon>
    </lineage>
</organism>
<comment type="caution">
    <text evidence="1">The sequence shown here is derived from an EMBL/GenBank/DDBJ whole genome shotgun (WGS) entry which is preliminary data.</text>
</comment>
<accession>A0A848FBG3</accession>
<reference evidence="1 2" key="1">
    <citation type="submission" date="2020-04" db="EMBL/GenBank/DDBJ databases">
        <title>Azohydromonas sp. isolated from soil.</title>
        <authorList>
            <person name="Dahal R.H."/>
        </authorList>
    </citation>
    <scope>NUCLEOTIDE SEQUENCE [LARGE SCALE GENOMIC DNA]</scope>
    <source>
        <strain evidence="1 2">G-1-1-14</strain>
    </source>
</reference>
<sequence>MDMRHVLAASALLALAGCATTPGWEAQLGDSVRQARVAQLIDPAAGNRAPRPEGLDGKAVAGNLRDYADAYDYVERPPKPEPRLRVNPR</sequence>
<evidence type="ECO:0000313" key="1">
    <source>
        <dbReference type="EMBL" id="NML15301.1"/>
    </source>
</evidence>
<proteinExistence type="predicted"/>
<name>A0A848FBG3_9BURK</name>
<evidence type="ECO:0000313" key="2">
    <source>
        <dbReference type="Proteomes" id="UP000574067"/>
    </source>
</evidence>
<gene>
    <name evidence="1" type="ORF">HHL10_09945</name>
</gene>
<keyword evidence="2" id="KW-1185">Reference proteome</keyword>
<dbReference type="EMBL" id="JABBFW010000005">
    <property type="protein sequence ID" value="NML15301.1"/>
    <property type="molecule type" value="Genomic_DNA"/>
</dbReference>
<dbReference type="Proteomes" id="UP000574067">
    <property type="component" value="Unassembled WGS sequence"/>
</dbReference>
<dbReference type="AlphaFoldDB" id="A0A848FBG3"/>